<dbReference type="Gene3D" id="3.40.50.720">
    <property type="entry name" value="NAD(P)-binding Rossmann-like Domain"/>
    <property type="match status" value="1"/>
</dbReference>
<dbReference type="KEGG" id="mcw:A8L33_00920"/>
<dbReference type="InterPro" id="IPR016040">
    <property type="entry name" value="NAD(P)-bd_dom"/>
</dbReference>
<keyword evidence="4" id="KW-1185">Reference proteome</keyword>
<protein>
    <submittedName>
        <fullName evidence="3">3-beta hydroxysteroid dehydrogenase</fullName>
    </submittedName>
</protein>
<dbReference type="PANTHER" id="PTHR42748:SF3">
    <property type="entry name" value="BLL4366 PROTEIN"/>
    <property type="match status" value="1"/>
</dbReference>
<keyword evidence="1" id="KW-0521">NADP</keyword>
<evidence type="ECO:0000313" key="3">
    <source>
        <dbReference type="EMBL" id="KOS09775.1"/>
    </source>
</evidence>
<dbReference type="EMBL" id="LAVO01000019">
    <property type="protein sequence ID" value="KOS09775.1"/>
    <property type="molecule type" value="Genomic_DNA"/>
</dbReference>
<dbReference type="InterPro" id="IPR051164">
    <property type="entry name" value="NmrA-like_oxidored"/>
</dbReference>
<evidence type="ECO:0000259" key="2">
    <source>
        <dbReference type="Pfam" id="PF13460"/>
    </source>
</evidence>
<dbReference type="InterPro" id="IPR036291">
    <property type="entry name" value="NAD(P)-bd_dom_sf"/>
</dbReference>
<evidence type="ECO:0000313" key="4">
    <source>
        <dbReference type="Proteomes" id="UP000037737"/>
    </source>
</evidence>
<gene>
    <name evidence="3" type="ORF">XI38_14160</name>
</gene>
<feature type="domain" description="NAD(P)-binding" evidence="2">
    <location>
        <begin position="7"/>
        <end position="172"/>
    </location>
</feature>
<dbReference type="PANTHER" id="PTHR42748">
    <property type="entry name" value="NITROGEN METABOLITE REPRESSION PROTEIN NMRA FAMILY MEMBER"/>
    <property type="match status" value="1"/>
</dbReference>
<dbReference type="PATRIC" id="fig|84292.3.peg.2884"/>
<proteinExistence type="predicted"/>
<organism evidence="3 4">
    <name type="scientific">Microbacterium aurantiacum</name>
    <dbReference type="NCBI Taxonomy" id="162393"/>
    <lineage>
        <taxon>Bacteria</taxon>
        <taxon>Bacillati</taxon>
        <taxon>Actinomycetota</taxon>
        <taxon>Actinomycetes</taxon>
        <taxon>Micrococcales</taxon>
        <taxon>Microbacteriaceae</taxon>
        <taxon>Microbacterium</taxon>
    </lineage>
</organism>
<evidence type="ECO:0000256" key="1">
    <source>
        <dbReference type="ARBA" id="ARBA00022857"/>
    </source>
</evidence>
<dbReference type="SUPFAM" id="SSF51735">
    <property type="entry name" value="NAD(P)-binding Rossmann-fold domains"/>
    <property type="match status" value="1"/>
</dbReference>
<dbReference type="AlphaFoldDB" id="A0A0M9VK77"/>
<dbReference type="Proteomes" id="UP000037737">
    <property type="component" value="Unassembled WGS sequence"/>
</dbReference>
<comment type="caution">
    <text evidence="3">The sequence shown here is derived from an EMBL/GenBank/DDBJ whole genome shotgun (WGS) entry which is preliminary data.</text>
</comment>
<reference evidence="3" key="1">
    <citation type="submission" date="2015-04" db="EMBL/GenBank/DDBJ databases">
        <title>Complete genome sequence of Microbacterium chocolatum SIT 101, a bacterium enantioselectively hydrolyzing mesomeric diesters.</title>
        <authorList>
            <person name="Li X."/>
            <person name="Xu Y."/>
        </authorList>
    </citation>
    <scope>NUCLEOTIDE SEQUENCE [LARGE SCALE GENOMIC DNA]</scope>
    <source>
        <strain evidence="3">SIT 101</strain>
    </source>
</reference>
<accession>A0A0M9VK77</accession>
<sequence>MRIAIAGATGRVGVPAVEIARARGHDVVALTRCDGVDLVTGAGADAALGGVDVVIDVTHHETRSTRRSVDFFTAVTTTLLDAEVRAGVRHHIALSIVGIDGQSSGYYAGKLAQEAAVQAGPVPWTLLRATQFHEFAGQIWEIASVGPVHLAPRMRTQPIAAREVASYLVDLAEGRPRGRARDLAGPHEESLVAMVRAYGRAIGRPATRWRVPAVSLPGAFGRWQRDGSALPGPDATLGEQTFAEWVEETRAAR</sequence>
<dbReference type="Pfam" id="PF13460">
    <property type="entry name" value="NAD_binding_10"/>
    <property type="match status" value="1"/>
</dbReference>
<dbReference type="OrthoDB" id="9771302at2"/>
<name>A0A0M9VK77_9MICO</name>